<dbReference type="InterPro" id="IPR017852">
    <property type="entry name" value="GPI_EtnP_transferase_1_C"/>
</dbReference>
<evidence type="ECO:0000256" key="3">
    <source>
        <dbReference type="ARBA" id="ARBA00008400"/>
    </source>
</evidence>
<evidence type="ECO:0000256" key="7">
    <source>
        <dbReference type="ARBA" id="ARBA00022692"/>
    </source>
</evidence>
<reference evidence="14 15" key="1">
    <citation type="submission" date="2024-07" db="EMBL/GenBank/DDBJ databases">
        <title>Chromosome-level genome assembly of the water stick insect Ranatra chinensis (Heteroptera: Nepidae).</title>
        <authorList>
            <person name="Liu X."/>
        </authorList>
    </citation>
    <scope>NUCLEOTIDE SEQUENCE [LARGE SCALE GENOMIC DNA]</scope>
    <source>
        <strain evidence="14">Cailab_2021Rc</strain>
        <tissue evidence="14">Muscle</tissue>
    </source>
</reference>
<dbReference type="SUPFAM" id="SSF53649">
    <property type="entry name" value="Alkaline phosphatase-like"/>
    <property type="match status" value="1"/>
</dbReference>
<feature type="transmembrane region" description="Helical" evidence="12">
    <location>
        <begin position="762"/>
        <end position="785"/>
    </location>
</feature>
<keyword evidence="5 12" id="KW-0337">GPI-anchor biosynthesis</keyword>
<feature type="transmembrane region" description="Helical" evidence="12">
    <location>
        <begin position="550"/>
        <end position="568"/>
    </location>
</feature>
<feature type="domain" description="GPI ethanolamine phosphate transferase 1 C-terminal" evidence="13">
    <location>
        <begin position="354"/>
        <end position="822"/>
    </location>
</feature>
<keyword evidence="9 12" id="KW-1133">Transmembrane helix</keyword>
<sequence>MEGEGSWGVSHSRVPTKSRQGVVAILGGIFEDPSGVMNLFKDNPVEFDHIFNHVKDTIYIGYPGMPNFFSKSKSTEKWIKYKFDNLWESITTKTNSSILDEWVFNHVDEVFKSSNDTVRNLLADERLIFCLHLAGMDLVSHIWGKVTREVIENVDVIDEGVARVDKSFEGFYKDKNTVFILTSDHGMTDWGTHGGGTRQEVEIPILAWGAGIMREGPKAATSRQQQSASPRSWRVENLTRKDIDQVDTAPLISALLGIPIPVNSVGVLPHNYLDITQKDKSITVMCNALQMMALCDKMGERIKLDVIPKMKIGNPLPELLSNEYKTKLNFLYETHEYSTLQQVSEEVVRKSQLALNFYQGYYTNMLRCALCFVFVGWSMVLLMHIIEHFDVDHKGQLERQNADKQIKREATSWSMEKLYSSVKYQMTTLRDTYNLYIFFCDTLCITLLVIFSILIQLQNWPIQFHAYLILPILLWWWVFRKYHVWLHIYRSFTITQHLVILCSALLCMAGTAYIILSINIREYMYWAVIVIAFVPVVTLQLFFIPKLVIMSWLVSSIALAVLPQFPIIKMKPDIRLVSLAGYLWIFTNGLYLYYKKVRNQNKLCLFISTFMIGLALWNVISVDNALTKKEDPMTLNYILSWSLLAVSALLPLATLRDPLERLIHNCLNLSIPFILLSVRHEAITYYFLCMYLVTWVVIEIQLSHTNKLKIANIGRKLTIHDLRRGLLFYFYIIVSFFAIGNVDHMATFEISWVRCFVYELEVFVIASLVVYKNAIVVMLTMCAVITICEHTKAKTEVVFTWLLFLNNIVSFYFFLMVRGHGSVSDISYCLAHHLFAQLIAIVTVTLYPFVNCLMQTTILEKFGTIKTKAREKYRTYFPTTNI</sequence>
<comment type="function">
    <text evidence="12">Ethanolamine phosphate transferase involved in glycosylphosphatidylinositol-anchor biosynthesis. Transfers ethanolamine phosphate to the first alpha-1,4-linked mannose of the glycosylphosphatidylinositol precursor of GPI-anchor.</text>
</comment>
<dbReference type="InterPro" id="IPR007070">
    <property type="entry name" value="GPI_EtnP_transferase_1"/>
</dbReference>
<dbReference type="AlphaFoldDB" id="A0ABD0YAJ2"/>
<keyword evidence="15" id="KW-1185">Reference proteome</keyword>
<dbReference type="Pfam" id="PF04987">
    <property type="entry name" value="PigN"/>
    <property type="match status" value="1"/>
</dbReference>
<feature type="transmembrane region" description="Helical" evidence="12">
    <location>
        <begin position="364"/>
        <end position="386"/>
    </location>
</feature>
<keyword evidence="8 12" id="KW-0256">Endoplasmic reticulum</keyword>
<feature type="transmembrane region" description="Helical" evidence="12">
    <location>
        <begin position="603"/>
        <end position="622"/>
    </location>
</feature>
<evidence type="ECO:0000256" key="12">
    <source>
        <dbReference type="RuleBase" id="RU367138"/>
    </source>
</evidence>
<name>A0ABD0YAJ2_9HEMI</name>
<dbReference type="GO" id="GO:0051377">
    <property type="term" value="F:mannose-ethanolamine phosphotransferase activity"/>
    <property type="evidence" value="ECO:0007669"/>
    <property type="project" value="UniProtKB-UniRule"/>
</dbReference>
<gene>
    <name evidence="14" type="ORF">AAG570_000979</name>
</gene>
<dbReference type="GO" id="GO:0006506">
    <property type="term" value="P:GPI anchor biosynthetic process"/>
    <property type="evidence" value="ECO:0007669"/>
    <property type="project" value="UniProtKB-KW"/>
</dbReference>
<feature type="transmembrane region" description="Helical" evidence="12">
    <location>
        <begin position="460"/>
        <end position="478"/>
    </location>
</feature>
<proteinExistence type="inferred from homology"/>
<evidence type="ECO:0000256" key="1">
    <source>
        <dbReference type="ARBA" id="ARBA00004477"/>
    </source>
</evidence>
<dbReference type="EMBL" id="JBFDAA010000010">
    <property type="protein sequence ID" value="KAL1124350.1"/>
    <property type="molecule type" value="Genomic_DNA"/>
</dbReference>
<dbReference type="InterPro" id="IPR037671">
    <property type="entry name" value="PIGN_N"/>
</dbReference>
<evidence type="ECO:0000256" key="11">
    <source>
        <dbReference type="ARBA" id="ARBA00023180"/>
    </source>
</evidence>
<dbReference type="CDD" id="cd16020">
    <property type="entry name" value="GPI_EPT_1"/>
    <property type="match status" value="1"/>
</dbReference>
<comment type="pathway">
    <text evidence="2 12">Glycolipid biosynthesis; glycosylphosphatidylinositol-anchor biosynthesis.</text>
</comment>
<dbReference type="Proteomes" id="UP001558652">
    <property type="component" value="Unassembled WGS sequence"/>
</dbReference>
<evidence type="ECO:0000256" key="6">
    <source>
        <dbReference type="ARBA" id="ARBA00022679"/>
    </source>
</evidence>
<dbReference type="PANTHER" id="PTHR12250">
    <property type="entry name" value="PHOSPHATIDYLINOSITOL GLYCAN, CLASS N"/>
    <property type="match status" value="1"/>
</dbReference>
<feature type="transmembrane region" description="Helical" evidence="12">
    <location>
        <begin position="524"/>
        <end position="543"/>
    </location>
</feature>
<dbReference type="PANTHER" id="PTHR12250:SF0">
    <property type="entry name" value="GPI ETHANOLAMINE PHOSPHATE TRANSFERASE 1"/>
    <property type="match status" value="1"/>
</dbReference>
<evidence type="ECO:0000256" key="5">
    <source>
        <dbReference type="ARBA" id="ARBA00022502"/>
    </source>
</evidence>
<feature type="transmembrane region" description="Helical" evidence="12">
    <location>
        <begin position="725"/>
        <end position="742"/>
    </location>
</feature>
<protein>
    <recommendedName>
        <fullName evidence="4 12">GPI ethanolamine phosphate transferase 1</fullName>
        <ecNumber evidence="12">2.-.-.-</ecNumber>
    </recommendedName>
</protein>
<comment type="similarity">
    <text evidence="3 12">Belongs to the PIGG/PIGN/PIGO family. PIGN subfamily.</text>
</comment>
<feature type="transmembrane region" description="Helical" evidence="12">
    <location>
        <begin position="685"/>
        <end position="704"/>
    </location>
</feature>
<dbReference type="EC" id="2.-.-.-" evidence="12"/>
<organism evidence="14 15">
    <name type="scientific">Ranatra chinensis</name>
    <dbReference type="NCBI Taxonomy" id="642074"/>
    <lineage>
        <taxon>Eukaryota</taxon>
        <taxon>Metazoa</taxon>
        <taxon>Ecdysozoa</taxon>
        <taxon>Arthropoda</taxon>
        <taxon>Hexapoda</taxon>
        <taxon>Insecta</taxon>
        <taxon>Pterygota</taxon>
        <taxon>Neoptera</taxon>
        <taxon>Paraneoptera</taxon>
        <taxon>Hemiptera</taxon>
        <taxon>Heteroptera</taxon>
        <taxon>Panheteroptera</taxon>
        <taxon>Nepomorpha</taxon>
        <taxon>Nepidae</taxon>
        <taxon>Ranatrinae</taxon>
        <taxon>Ranatra</taxon>
    </lineage>
</organism>
<feature type="transmembrane region" description="Helical" evidence="12">
    <location>
        <begin position="433"/>
        <end position="454"/>
    </location>
</feature>
<evidence type="ECO:0000313" key="15">
    <source>
        <dbReference type="Proteomes" id="UP001558652"/>
    </source>
</evidence>
<feature type="transmembrane region" description="Helical" evidence="12">
    <location>
        <begin position="634"/>
        <end position="655"/>
    </location>
</feature>
<dbReference type="Gene3D" id="3.40.720.10">
    <property type="entry name" value="Alkaline Phosphatase, subunit A"/>
    <property type="match status" value="1"/>
</dbReference>
<evidence type="ECO:0000256" key="4">
    <source>
        <dbReference type="ARBA" id="ARBA00020831"/>
    </source>
</evidence>
<feature type="transmembrane region" description="Helical" evidence="12">
    <location>
        <begin position="498"/>
        <end position="518"/>
    </location>
</feature>
<keyword evidence="7 12" id="KW-0812">Transmembrane</keyword>
<feature type="transmembrane region" description="Helical" evidence="12">
    <location>
        <begin position="835"/>
        <end position="854"/>
    </location>
</feature>
<evidence type="ECO:0000256" key="10">
    <source>
        <dbReference type="ARBA" id="ARBA00023136"/>
    </source>
</evidence>
<keyword evidence="11" id="KW-0325">Glycoprotein</keyword>
<feature type="transmembrane region" description="Helical" evidence="12">
    <location>
        <begin position="574"/>
        <end position="594"/>
    </location>
</feature>
<dbReference type="InterPro" id="IPR017850">
    <property type="entry name" value="Alkaline_phosphatase_core_sf"/>
</dbReference>
<comment type="subcellular location">
    <subcellularLocation>
        <location evidence="1 12">Endoplasmic reticulum membrane</location>
        <topology evidence="1 12">Multi-pass membrane protein</topology>
    </subcellularLocation>
</comment>
<evidence type="ECO:0000256" key="8">
    <source>
        <dbReference type="ARBA" id="ARBA00022824"/>
    </source>
</evidence>
<dbReference type="GO" id="GO:0005789">
    <property type="term" value="C:endoplasmic reticulum membrane"/>
    <property type="evidence" value="ECO:0007669"/>
    <property type="project" value="UniProtKB-SubCell"/>
</dbReference>
<evidence type="ECO:0000313" key="14">
    <source>
        <dbReference type="EMBL" id="KAL1124350.1"/>
    </source>
</evidence>
<evidence type="ECO:0000256" key="2">
    <source>
        <dbReference type="ARBA" id="ARBA00004687"/>
    </source>
</evidence>
<feature type="transmembrane region" description="Helical" evidence="12">
    <location>
        <begin position="797"/>
        <end position="815"/>
    </location>
</feature>
<accession>A0ABD0YAJ2</accession>
<keyword evidence="6 12" id="KW-0808">Transferase</keyword>
<evidence type="ECO:0000259" key="13">
    <source>
        <dbReference type="Pfam" id="PF04987"/>
    </source>
</evidence>
<evidence type="ECO:0000256" key="9">
    <source>
        <dbReference type="ARBA" id="ARBA00022989"/>
    </source>
</evidence>
<comment type="caution">
    <text evidence="14">The sequence shown here is derived from an EMBL/GenBank/DDBJ whole genome shotgun (WGS) entry which is preliminary data.</text>
</comment>
<keyword evidence="10 12" id="KW-0472">Membrane</keyword>